<feature type="domain" description="GTP-eEF1A C-terminal" evidence="5">
    <location>
        <begin position="371"/>
        <end position="431"/>
    </location>
</feature>
<reference evidence="6 7" key="1">
    <citation type="journal article" date="2013" name="Genome Biol.">
        <title>Genome of Acanthamoeba castellanii highlights extensive lateral gene transfer and early evolution of tyrosine kinase signaling.</title>
        <authorList>
            <person name="Clarke M."/>
            <person name="Lohan A.J."/>
            <person name="Liu B."/>
            <person name="Lagkouvardos I."/>
            <person name="Roy S."/>
            <person name="Zafar N."/>
            <person name="Bertelli C."/>
            <person name="Schilde C."/>
            <person name="Kianianmomeni A."/>
            <person name="Burglin T.R."/>
            <person name="Frech C."/>
            <person name="Turcotte B."/>
            <person name="Kopec K.O."/>
            <person name="Synnott J.M."/>
            <person name="Choo C."/>
            <person name="Paponov I."/>
            <person name="Finkler A."/>
            <person name="Soon Heng Tan C."/>
            <person name="Hutchins A.P."/>
            <person name="Weinmeier T."/>
            <person name="Rattei T."/>
            <person name="Chu J.S."/>
            <person name="Gimenez G."/>
            <person name="Irimia M."/>
            <person name="Rigden D.J."/>
            <person name="Fitzpatrick D.A."/>
            <person name="Lorenzo-Morales J."/>
            <person name="Bateman A."/>
            <person name="Chiu C.H."/>
            <person name="Tang P."/>
            <person name="Hegemann P."/>
            <person name="Fromm H."/>
            <person name="Raoult D."/>
            <person name="Greub G."/>
            <person name="Miranda-Saavedra D."/>
            <person name="Chen N."/>
            <person name="Nash P."/>
            <person name="Ginger M.L."/>
            <person name="Horn M."/>
            <person name="Schaap P."/>
            <person name="Caler L."/>
            <person name="Loftus B."/>
        </authorList>
    </citation>
    <scope>NUCLEOTIDE SEQUENCE [LARGE SCALE GENOMIC DNA]</scope>
    <source>
        <strain evidence="6 7">Neff</strain>
    </source>
</reference>
<dbReference type="GO" id="GO:0003746">
    <property type="term" value="F:translation elongation factor activity"/>
    <property type="evidence" value="ECO:0007669"/>
    <property type="project" value="UniProtKB-KW"/>
</dbReference>
<dbReference type="VEuPathDB" id="AmoebaDB:ACA1_279260"/>
<feature type="domain" description="Tr-type G" evidence="4">
    <location>
        <begin position="2"/>
        <end position="188"/>
    </location>
</feature>
<dbReference type="AlphaFoldDB" id="L8H5Z8"/>
<dbReference type="CDD" id="cd00030">
    <property type="entry name" value="C2"/>
    <property type="match status" value="1"/>
</dbReference>
<dbReference type="Proteomes" id="UP000011083">
    <property type="component" value="Unassembled WGS sequence"/>
</dbReference>
<dbReference type="InterPro" id="IPR050100">
    <property type="entry name" value="TRAFAC_GTPase_members"/>
</dbReference>
<dbReference type="InterPro" id="IPR000795">
    <property type="entry name" value="T_Tr_GTP-bd_dom"/>
</dbReference>
<comment type="similarity">
    <text evidence="1">Belongs to the TRAFAC class translation factor GTPase superfamily. Classic translation factor GTPase family. EF-Tu/EF-1A subfamily.</text>
</comment>
<protein>
    <submittedName>
        <fullName evidence="6">Elongation factor Tu Cterminal domain containing protein</fullName>
    </submittedName>
</protein>
<dbReference type="InterPro" id="IPR009000">
    <property type="entry name" value="Transl_B-barrel_sf"/>
</dbReference>
<sequence length="599" mass="66009">MGASGQGKTALFELLRLNLASSGSASLHKDKQQPHGEVGVPTLDAQECLMSLSHSRRITLIDVPGRASKGVKNFYAGIVGSRCGVLVISALTKELSPIDETKNHPLLAYTMGVKKVIVCVTHMDHPNVYFAQSSYDAAKELVTLPLKRVGFNVAQTHFIPISAITGDNVFTQSTTMSWYKGPTLMQALETVALDPPGLRLDHVGRPARMVVQKVYRRSYRHDTRDVLVGGCIVSGQLSVGDRVVIQPSNVNGDVIVESIESHHQPRRAVLGPHESVAVRLRWLRTTAASDTVSKKEAEAEAEAEVEAEAEEVTNMIAAEAELPRLVDLVERGSVIVPQGGDQPRRVKSFKSQVIIISHPGMLKSGYTPTLRIDKRTGQLIENDPQSIRSSMACMAELTPKQPLCLDLFSSSGNLGRLCFADLGRTVAVGVVREVTWDASTSVIPCHVARPDRRRVLEQRRQARRARWRARQTEWVTGLRNLPVGALKVTVVEAENCYVRLGVGTDGRQPTAWRKTGTRGKKCELGFCQKFIFLDVNPAQSTLYVSAHDASRYPDDYGTMEIPLAAVMRTKRGWQKTFALDDTPYSLTNSVTLHFYWQAP</sequence>
<dbReference type="InterPro" id="IPR009001">
    <property type="entry name" value="Transl_elong_EF1A/Init_IF2_C"/>
</dbReference>
<dbReference type="PANTHER" id="PTHR23115">
    <property type="entry name" value="TRANSLATION FACTOR"/>
    <property type="match status" value="1"/>
</dbReference>
<evidence type="ECO:0000259" key="5">
    <source>
        <dbReference type="Pfam" id="PF22594"/>
    </source>
</evidence>
<accession>L8H5Z8</accession>
<dbReference type="GO" id="GO:0003924">
    <property type="term" value="F:GTPase activity"/>
    <property type="evidence" value="ECO:0007669"/>
    <property type="project" value="InterPro"/>
</dbReference>
<dbReference type="STRING" id="1257118.L8H5Z8"/>
<evidence type="ECO:0000313" key="6">
    <source>
        <dbReference type="EMBL" id="ELR20944.1"/>
    </source>
</evidence>
<dbReference type="Pfam" id="PF00009">
    <property type="entry name" value="GTP_EFTU"/>
    <property type="match status" value="1"/>
</dbReference>
<evidence type="ECO:0000259" key="4">
    <source>
        <dbReference type="Pfam" id="PF00009"/>
    </source>
</evidence>
<dbReference type="GeneID" id="14921817"/>
<keyword evidence="7" id="KW-1185">Reference proteome</keyword>
<name>L8H5Z8_ACACF</name>
<dbReference type="Gene3D" id="2.40.30.10">
    <property type="entry name" value="Translation factors"/>
    <property type="match status" value="2"/>
</dbReference>
<evidence type="ECO:0000256" key="2">
    <source>
        <dbReference type="ARBA" id="ARBA00022741"/>
    </source>
</evidence>
<dbReference type="GO" id="GO:0005525">
    <property type="term" value="F:GTP binding"/>
    <property type="evidence" value="ECO:0007669"/>
    <property type="project" value="UniProtKB-KW"/>
</dbReference>
<keyword evidence="6" id="KW-0648">Protein biosynthesis</keyword>
<dbReference type="SUPFAM" id="SSF49562">
    <property type="entry name" value="C2 domain (Calcium/lipid-binding domain, CaLB)"/>
    <property type="match status" value="1"/>
</dbReference>
<dbReference type="InterPro" id="IPR054696">
    <property type="entry name" value="GTP-eEF1A_C"/>
</dbReference>
<dbReference type="InterPro" id="IPR027417">
    <property type="entry name" value="P-loop_NTPase"/>
</dbReference>
<dbReference type="EMBL" id="KB007908">
    <property type="protein sequence ID" value="ELR20944.1"/>
    <property type="molecule type" value="Genomic_DNA"/>
</dbReference>
<evidence type="ECO:0000256" key="3">
    <source>
        <dbReference type="ARBA" id="ARBA00023134"/>
    </source>
</evidence>
<keyword evidence="3" id="KW-0342">GTP-binding</keyword>
<proteinExistence type="inferred from homology"/>
<evidence type="ECO:0000313" key="7">
    <source>
        <dbReference type="Proteomes" id="UP000011083"/>
    </source>
</evidence>
<dbReference type="Gene3D" id="3.40.50.300">
    <property type="entry name" value="P-loop containing nucleotide triphosphate hydrolases"/>
    <property type="match status" value="1"/>
</dbReference>
<dbReference type="SUPFAM" id="SSF50447">
    <property type="entry name" value="Translation proteins"/>
    <property type="match status" value="1"/>
</dbReference>
<dbReference type="KEGG" id="acan:ACA1_279260"/>
<dbReference type="SUPFAM" id="SSF50465">
    <property type="entry name" value="EF-Tu/eEF-1alpha/eIF2-gamma C-terminal domain"/>
    <property type="match status" value="1"/>
</dbReference>
<organism evidence="6 7">
    <name type="scientific">Acanthamoeba castellanii (strain ATCC 30010 / Neff)</name>
    <dbReference type="NCBI Taxonomy" id="1257118"/>
    <lineage>
        <taxon>Eukaryota</taxon>
        <taxon>Amoebozoa</taxon>
        <taxon>Discosea</taxon>
        <taxon>Longamoebia</taxon>
        <taxon>Centramoebida</taxon>
        <taxon>Acanthamoebidae</taxon>
        <taxon>Acanthamoeba</taxon>
    </lineage>
</organism>
<keyword evidence="6" id="KW-0251">Elongation factor</keyword>
<dbReference type="Pfam" id="PF22594">
    <property type="entry name" value="GTP-eEF1A_C"/>
    <property type="match status" value="1"/>
</dbReference>
<keyword evidence="2" id="KW-0547">Nucleotide-binding</keyword>
<evidence type="ECO:0000256" key="1">
    <source>
        <dbReference type="ARBA" id="ARBA00007249"/>
    </source>
</evidence>
<dbReference type="RefSeq" id="XP_004344687.1">
    <property type="nucleotide sequence ID" value="XM_004344637.1"/>
</dbReference>
<dbReference type="SUPFAM" id="SSF52540">
    <property type="entry name" value="P-loop containing nucleoside triphosphate hydrolases"/>
    <property type="match status" value="1"/>
</dbReference>
<dbReference type="InterPro" id="IPR035892">
    <property type="entry name" value="C2_domain_sf"/>
</dbReference>
<gene>
    <name evidence="6" type="ORF">ACA1_279260</name>
</gene>
<dbReference type="OrthoDB" id="342024at2759"/>